<keyword evidence="3" id="KW-1185">Reference proteome</keyword>
<dbReference type="GO" id="GO:0004721">
    <property type="term" value="F:phosphoprotein phosphatase activity"/>
    <property type="evidence" value="ECO:0007669"/>
    <property type="project" value="InterPro"/>
</dbReference>
<evidence type="ECO:0000313" key="3">
    <source>
        <dbReference type="Proteomes" id="UP000013827"/>
    </source>
</evidence>
<organism evidence="2 3">
    <name type="scientific">Emiliania huxleyi (strain CCMP1516)</name>
    <dbReference type="NCBI Taxonomy" id="280463"/>
    <lineage>
        <taxon>Eukaryota</taxon>
        <taxon>Haptista</taxon>
        <taxon>Haptophyta</taxon>
        <taxon>Prymnesiophyceae</taxon>
        <taxon>Isochrysidales</taxon>
        <taxon>Noelaerhabdaceae</taxon>
        <taxon>Emiliania</taxon>
    </lineage>
</organism>
<name>A0A0D3K2T7_EMIH1</name>
<dbReference type="HOGENOM" id="CLU_901473_0_0_1"/>
<dbReference type="PaxDb" id="2903-EOD30072"/>
<reference evidence="2" key="2">
    <citation type="submission" date="2024-10" db="UniProtKB">
        <authorList>
            <consortium name="EnsemblProtists"/>
        </authorList>
    </citation>
    <scope>IDENTIFICATION</scope>
</reference>
<dbReference type="RefSeq" id="XP_005782501.1">
    <property type="nucleotide sequence ID" value="XM_005782444.1"/>
</dbReference>
<dbReference type="InterPro" id="IPR029021">
    <property type="entry name" value="Prot-tyrosine_phosphatase-like"/>
</dbReference>
<reference evidence="3" key="1">
    <citation type="journal article" date="2013" name="Nature">
        <title>Pan genome of the phytoplankton Emiliania underpins its global distribution.</title>
        <authorList>
            <person name="Read B.A."/>
            <person name="Kegel J."/>
            <person name="Klute M.J."/>
            <person name="Kuo A."/>
            <person name="Lefebvre S.C."/>
            <person name="Maumus F."/>
            <person name="Mayer C."/>
            <person name="Miller J."/>
            <person name="Monier A."/>
            <person name="Salamov A."/>
            <person name="Young J."/>
            <person name="Aguilar M."/>
            <person name="Claverie J.M."/>
            <person name="Frickenhaus S."/>
            <person name="Gonzalez K."/>
            <person name="Herman E.K."/>
            <person name="Lin Y.C."/>
            <person name="Napier J."/>
            <person name="Ogata H."/>
            <person name="Sarno A.F."/>
            <person name="Shmutz J."/>
            <person name="Schroeder D."/>
            <person name="de Vargas C."/>
            <person name="Verret F."/>
            <person name="von Dassow P."/>
            <person name="Valentin K."/>
            <person name="Van de Peer Y."/>
            <person name="Wheeler G."/>
            <person name="Dacks J.B."/>
            <person name="Delwiche C.F."/>
            <person name="Dyhrman S.T."/>
            <person name="Glockner G."/>
            <person name="John U."/>
            <person name="Richards T."/>
            <person name="Worden A.Z."/>
            <person name="Zhang X."/>
            <person name="Grigoriev I.V."/>
            <person name="Allen A.E."/>
            <person name="Bidle K."/>
            <person name="Borodovsky M."/>
            <person name="Bowler C."/>
            <person name="Brownlee C."/>
            <person name="Cock J.M."/>
            <person name="Elias M."/>
            <person name="Gladyshev V.N."/>
            <person name="Groth M."/>
            <person name="Guda C."/>
            <person name="Hadaegh A."/>
            <person name="Iglesias-Rodriguez M.D."/>
            <person name="Jenkins J."/>
            <person name="Jones B.M."/>
            <person name="Lawson T."/>
            <person name="Leese F."/>
            <person name="Lindquist E."/>
            <person name="Lobanov A."/>
            <person name="Lomsadze A."/>
            <person name="Malik S.B."/>
            <person name="Marsh M.E."/>
            <person name="Mackinder L."/>
            <person name="Mock T."/>
            <person name="Mueller-Roeber B."/>
            <person name="Pagarete A."/>
            <person name="Parker M."/>
            <person name="Probert I."/>
            <person name="Quesneville H."/>
            <person name="Raines C."/>
            <person name="Rensing S.A."/>
            <person name="Riano-Pachon D.M."/>
            <person name="Richier S."/>
            <person name="Rokitta S."/>
            <person name="Shiraiwa Y."/>
            <person name="Soanes D.M."/>
            <person name="van der Giezen M."/>
            <person name="Wahlund T.M."/>
            <person name="Williams B."/>
            <person name="Wilson W."/>
            <person name="Wolfe G."/>
            <person name="Wurch L.L."/>
        </authorList>
    </citation>
    <scope>NUCLEOTIDE SEQUENCE</scope>
</reference>
<proteinExistence type="predicted"/>
<dbReference type="Gene3D" id="3.90.190.10">
    <property type="entry name" value="Protein tyrosine phosphatase superfamily"/>
    <property type="match status" value="2"/>
</dbReference>
<feature type="region of interest" description="Disordered" evidence="1">
    <location>
        <begin position="289"/>
        <end position="309"/>
    </location>
</feature>
<sequence length="309" mass="32434">MLAAAALSHLPGVPNFRDVGGIPCDAGARFTRPGVLLRSASPCCANGQAVHELVGVRGVGTVLDLRSPDEALADDTKAFQGSSRPLGHLTVHVNLMDSSLVRNGVLRRLLMSPSAAVALGGLRLLRSMPPPPDQHAELLARTRLSRTRVAPALSRSLWRAVARYAAAREAAGAAYDERVAALLAELSLADVYEWILTRNGNAAGASAEEVAAEYARTDAWAATAEGRAAQEAMLPARLAARLDLDGFCRASPATLHELWRRVEARYGSVDGYMSAIGVTPSTRAALRDALTAPRPPAEGGPAAGGERGQ</sequence>
<dbReference type="Pfam" id="PF13350">
    <property type="entry name" value="Y_phosphatase3"/>
    <property type="match status" value="2"/>
</dbReference>
<accession>A0A0D3K2T7</accession>
<evidence type="ECO:0000256" key="1">
    <source>
        <dbReference type="SAM" id="MobiDB-lite"/>
    </source>
</evidence>
<protein>
    <submittedName>
        <fullName evidence="2">Uncharacterized protein</fullName>
    </submittedName>
</protein>
<dbReference type="SUPFAM" id="SSF52799">
    <property type="entry name" value="(Phosphotyrosine protein) phosphatases II"/>
    <property type="match status" value="2"/>
</dbReference>
<dbReference type="GeneID" id="17275346"/>
<dbReference type="AlphaFoldDB" id="A0A0D3K2T7"/>
<evidence type="ECO:0000313" key="2">
    <source>
        <dbReference type="EnsemblProtists" id="EOD30072"/>
    </source>
</evidence>
<dbReference type="Proteomes" id="UP000013827">
    <property type="component" value="Unassembled WGS sequence"/>
</dbReference>
<dbReference type="InterPro" id="IPR026893">
    <property type="entry name" value="Tyr/Ser_Pase_IphP-type"/>
</dbReference>
<dbReference type="KEGG" id="ehx:EMIHUDRAFT_99547"/>
<dbReference type="EnsemblProtists" id="EOD30072">
    <property type="protein sequence ID" value="EOD30072"/>
    <property type="gene ID" value="EMIHUDRAFT_99547"/>
</dbReference>